<feature type="compositionally biased region" description="Basic and acidic residues" evidence="1">
    <location>
        <begin position="89"/>
        <end position="118"/>
    </location>
</feature>
<reference evidence="2 3" key="1">
    <citation type="journal article" date="2018" name="Proc. Natl. Acad. Sci. U.S.A.">
        <title>Draft genome sequence of Camellia sinensis var. sinensis provides insights into the evolution of the tea genome and tea quality.</title>
        <authorList>
            <person name="Wei C."/>
            <person name="Yang H."/>
            <person name="Wang S."/>
            <person name="Zhao J."/>
            <person name="Liu C."/>
            <person name="Gao L."/>
            <person name="Xia E."/>
            <person name="Lu Y."/>
            <person name="Tai Y."/>
            <person name="She G."/>
            <person name="Sun J."/>
            <person name="Cao H."/>
            <person name="Tong W."/>
            <person name="Gao Q."/>
            <person name="Li Y."/>
            <person name="Deng W."/>
            <person name="Jiang X."/>
            <person name="Wang W."/>
            <person name="Chen Q."/>
            <person name="Zhang S."/>
            <person name="Li H."/>
            <person name="Wu J."/>
            <person name="Wang P."/>
            <person name="Li P."/>
            <person name="Shi C."/>
            <person name="Zheng F."/>
            <person name="Jian J."/>
            <person name="Huang B."/>
            <person name="Shan D."/>
            <person name="Shi M."/>
            <person name="Fang C."/>
            <person name="Yue Y."/>
            <person name="Li F."/>
            <person name="Li D."/>
            <person name="Wei S."/>
            <person name="Han B."/>
            <person name="Jiang C."/>
            <person name="Yin Y."/>
            <person name="Xia T."/>
            <person name="Zhang Z."/>
            <person name="Bennetzen J.L."/>
            <person name="Zhao S."/>
            <person name="Wan X."/>
        </authorList>
    </citation>
    <scope>NUCLEOTIDE SEQUENCE [LARGE SCALE GENOMIC DNA]</scope>
    <source>
        <strain evidence="3">cv. Shuchazao</strain>
        <tissue evidence="2">Leaf</tissue>
    </source>
</reference>
<organism evidence="2 3">
    <name type="scientific">Camellia sinensis var. sinensis</name>
    <name type="common">China tea</name>
    <dbReference type="NCBI Taxonomy" id="542762"/>
    <lineage>
        <taxon>Eukaryota</taxon>
        <taxon>Viridiplantae</taxon>
        <taxon>Streptophyta</taxon>
        <taxon>Embryophyta</taxon>
        <taxon>Tracheophyta</taxon>
        <taxon>Spermatophyta</taxon>
        <taxon>Magnoliopsida</taxon>
        <taxon>eudicotyledons</taxon>
        <taxon>Gunneridae</taxon>
        <taxon>Pentapetalae</taxon>
        <taxon>asterids</taxon>
        <taxon>Ericales</taxon>
        <taxon>Theaceae</taxon>
        <taxon>Camellia</taxon>
    </lineage>
</organism>
<dbReference type="AlphaFoldDB" id="A0A4S4ERM2"/>
<name>A0A4S4ERM2_CAMSN</name>
<dbReference type="PANTHER" id="PTHR34555">
    <property type="entry name" value="INTEGRAL MEMBRANE HEMOLYSIN-III-LIKE PROTEIN"/>
    <property type="match status" value="1"/>
</dbReference>
<comment type="caution">
    <text evidence="2">The sequence shown here is derived from an EMBL/GenBank/DDBJ whole genome shotgun (WGS) entry which is preliminary data.</text>
</comment>
<dbReference type="EMBL" id="SDRB02002394">
    <property type="protein sequence ID" value="THG19473.1"/>
    <property type="molecule type" value="Genomic_DNA"/>
</dbReference>
<accession>A0A4S4ERM2</accession>
<dbReference type="STRING" id="542762.A0A4S4ERM2"/>
<dbReference type="PANTHER" id="PTHR34555:SF7">
    <property type="entry name" value="DUF3741 DOMAIN-CONTAINING PROTEIN"/>
    <property type="match status" value="1"/>
</dbReference>
<protein>
    <submittedName>
        <fullName evidence="2">Uncharacterized protein</fullName>
    </submittedName>
</protein>
<sequence length="287" mass="31931">MLNSEVNSNVMGNSGAGMPSDHKQSPLLRKIALRDVQNDNRTLIRNHPENSPILGGKSITDAIKVSGTKRLAPECPLSPPFGPSSSKNGVKDHFVNDRRKFDSEPGKKIQDSTDKSADNRQSSSKHSCHKQQELPRQQTQMKESNLFCSPVVRPNHMASMMNFMCGGSPVPIEVNSEVCHSTDSKATSDQQKTERFIHLQKVLKQCDESNQRDYIQSNSLPNFRDMLLNLSPAELSRHAVELEKKAIQLTVEEGKKLSPVLTETDATDEGSKYIGEIWPNEQPIADN</sequence>
<proteinExistence type="predicted"/>
<evidence type="ECO:0000256" key="1">
    <source>
        <dbReference type="SAM" id="MobiDB-lite"/>
    </source>
</evidence>
<feature type="compositionally biased region" description="Polar residues" evidence="1">
    <location>
        <begin position="1"/>
        <end position="12"/>
    </location>
</feature>
<feature type="region of interest" description="Disordered" evidence="1">
    <location>
        <begin position="71"/>
        <end position="142"/>
    </location>
</feature>
<gene>
    <name evidence="2" type="ORF">TEA_007198</name>
</gene>
<evidence type="ECO:0000313" key="2">
    <source>
        <dbReference type="EMBL" id="THG19473.1"/>
    </source>
</evidence>
<feature type="region of interest" description="Disordered" evidence="1">
    <location>
        <begin position="1"/>
        <end position="24"/>
    </location>
</feature>
<evidence type="ECO:0000313" key="3">
    <source>
        <dbReference type="Proteomes" id="UP000306102"/>
    </source>
</evidence>
<keyword evidence="3" id="KW-1185">Reference proteome</keyword>
<dbReference type="Proteomes" id="UP000306102">
    <property type="component" value="Unassembled WGS sequence"/>
</dbReference>